<feature type="region of interest" description="Disordered" evidence="1">
    <location>
        <begin position="333"/>
        <end position="370"/>
    </location>
</feature>
<accession>A0ABW5U2E0</accession>
<comment type="caution">
    <text evidence="3">The sequence shown here is derived from an EMBL/GenBank/DDBJ whole genome shotgun (WGS) entry which is preliminary data.</text>
</comment>
<organism evidence="3 4">
    <name type="scientific">Sulfitobacter aestuarii</name>
    <dbReference type="NCBI Taxonomy" id="2161676"/>
    <lineage>
        <taxon>Bacteria</taxon>
        <taxon>Pseudomonadati</taxon>
        <taxon>Pseudomonadota</taxon>
        <taxon>Alphaproteobacteria</taxon>
        <taxon>Rhodobacterales</taxon>
        <taxon>Roseobacteraceae</taxon>
        <taxon>Sulfitobacter</taxon>
    </lineage>
</organism>
<dbReference type="EMBL" id="JBHUMP010000005">
    <property type="protein sequence ID" value="MFD2739612.1"/>
    <property type="molecule type" value="Genomic_DNA"/>
</dbReference>
<dbReference type="Gene3D" id="3.40.50.2000">
    <property type="entry name" value="Glycogen Phosphorylase B"/>
    <property type="match status" value="1"/>
</dbReference>
<feature type="domain" description="Glucuronosyltransferase GumK N-terminal" evidence="2">
    <location>
        <begin position="6"/>
        <end position="173"/>
    </location>
</feature>
<protein>
    <recommendedName>
        <fullName evidence="2">Glucuronosyltransferase GumK N-terminal domain-containing protein</fullName>
    </recommendedName>
</protein>
<evidence type="ECO:0000313" key="4">
    <source>
        <dbReference type="Proteomes" id="UP001597474"/>
    </source>
</evidence>
<reference evidence="4" key="1">
    <citation type="journal article" date="2019" name="Int. J. Syst. Evol. Microbiol.">
        <title>The Global Catalogue of Microorganisms (GCM) 10K type strain sequencing project: providing services to taxonomists for standard genome sequencing and annotation.</title>
        <authorList>
            <consortium name="The Broad Institute Genomics Platform"/>
            <consortium name="The Broad Institute Genome Sequencing Center for Infectious Disease"/>
            <person name="Wu L."/>
            <person name="Ma J."/>
        </authorList>
    </citation>
    <scope>NUCLEOTIDE SEQUENCE [LARGE SCALE GENOMIC DNA]</scope>
    <source>
        <strain evidence="4">TISTR 2562</strain>
    </source>
</reference>
<feature type="compositionally biased region" description="Low complexity" evidence="1">
    <location>
        <begin position="354"/>
        <end position="370"/>
    </location>
</feature>
<dbReference type="Gene3D" id="3.40.50.11010">
    <property type="match status" value="1"/>
</dbReference>
<gene>
    <name evidence="3" type="ORF">ACFSUD_08535</name>
</gene>
<sequence length="370" mass="41157">MKRAVILTSHFPRQKRRGSIHWISDHLQDTGWHVTFATVGYSQLARLRGDKRLAALHHSPLPGETRLSASLTGLYTLPLAYPVNTGLAPLTALLGALSPFCVRHWRDRLSAALEAADLVICESGAPVLLAPLLSRCAAQAPRIYRVNDDISLLNAAPALLRAEAASHHFTRISLPCPSLSHRFRHPHVTIDHPGIPKARMKVSTADPYRRRDDRIAICAGTSQLDSDALDRIARAKPQWQIHVLGRCRARASRRNLTFHGETDFDTTLAHIAHADIGLAPYRDRPGIEYQRANSNRILLYRHFGLPILGPQRLCHPSLPRLIPYEQIDRCETMPRQPETLPDWSELADSLAQNPEIAPAPEASRSPPSTA</sequence>
<dbReference type="Proteomes" id="UP001597474">
    <property type="component" value="Unassembled WGS sequence"/>
</dbReference>
<evidence type="ECO:0000259" key="2">
    <source>
        <dbReference type="Pfam" id="PF22059"/>
    </source>
</evidence>
<evidence type="ECO:0000256" key="1">
    <source>
        <dbReference type="SAM" id="MobiDB-lite"/>
    </source>
</evidence>
<dbReference type="SUPFAM" id="SSF53756">
    <property type="entry name" value="UDP-Glycosyltransferase/glycogen phosphorylase"/>
    <property type="match status" value="1"/>
</dbReference>
<proteinExistence type="predicted"/>
<name>A0ABW5U2E0_9RHOB</name>
<evidence type="ECO:0000313" key="3">
    <source>
        <dbReference type="EMBL" id="MFD2739612.1"/>
    </source>
</evidence>
<keyword evidence="4" id="KW-1185">Reference proteome</keyword>
<dbReference type="InterPro" id="IPR054299">
    <property type="entry name" value="GumK_N"/>
</dbReference>
<dbReference type="Pfam" id="PF22059">
    <property type="entry name" value="GumK_N"/>
    <property type="match status" value="1"/>
</dbReference>
<dbReference type="RefSeq" id="WP_386373399.1">
    <property type="nucleotide sequence ID" value="NZ_JBHUMP010000005.1"/>
</dbReference>